<dbReference type="GO" id="GO:0016787">
    <property type="term" value="F:hydrolase activity"/>
    <property type="evidence" value="ECO:0007669"/>
    <property type="project" value="UniProtKB-KW"/>
</dbReference>
<feature type="region of interest" description="Disordered" evidence="11">
    <location>
        <begin position="136"/>
        <end position="163"/>
    </location>
</feature>
<name>A0AAE0L1Z8_9CHLO</name>
<dbReference type="PANTHER" id="PTHR12439">
    <property type="entry name" value="PLACENTAL PROTEIN 11-RELATED"/>
    <property type="match status" value="1"/>
</dbReference>
<dbReference type="CDD" id="cd21159">
    <property type="entry name" value="XendoU"/>
    <property type="match status" value="1"/>
</dbReference>
<feature type="compositionally biased region" description="Basic and acidic residues" evidence="11">
    <location>
        <begin position="139"/>
        <end position="160"/>
    </location>
</feature>
<dbReference type="InterPro" id="IPR039787">
    <property type="entry name" value="ENDOU"/>
</dbReference>
<dbReference type="PROSITE" id="PS51959">
    <property type="entry name" value="ENDOU"/>
    <property type="match status" value="1"/>
</dbReference>
<evidence type="ECO:0000256" key="5">
    <source>
        <dbReference type="ARBA" id="ARBA00022723"/>
    </source>
</evidence>
<keyword evidence="5" id="KW-0479">Metal-binding</keyword>
<dbReference type="GO" id="GO:0046872">
    <property type="term" value="F:metal ion binding"/>
    <property type="evidence" value="ECO:0007669"/>
    <property type="project" value="UniProtKB-KW"/>
</dbReference>
<dbReference type="InterPro" id="IPR018998">
    <property type="entry name" value="EndoU_C"/>
</dbReference>
<keyword evidence="14" id="KW-1185">Reference proteome</keyword>
<dbReference type="Pfam" id="PF09412">
    <property type="entry name" value="XendoU"/>
    <property type="match status" value="1"/>
</dbReference>
<gene>
    <name evidence="13" type="ORF">CYMTET_22362</name>
</gene>
<keyword evidence="7" id="KW-0378">Hydrolase</keyword>
<dbReference type="EMBL" id="LGRX02011168">
    <property type="protein sequence ID" value="KAK3269176.1"/>
    <property type="molecule type" value="Genomic_DNA"/>
</dbReference>
<keyword evidence="9" id="KW-0464">Manganese</keyword>
<feature type="domain" description="EndoU" evidence="12">
    <location>
        <begin position="165"/>
        <end position="450"/>
    </location>
</feature>
<comment type="caution">
    <text evidence="13">The sequence shown here is derived from an EMBL/GenBank/DDBJ whole genome shotgun (WGS) entry which is preliminary data.</text>
</comment>
<organism evidence="13 14">
    <name type="scientific">Cymbomonas tetramitiformis</name>
    <dbReference type="NCBI Taxonomy" id="36881"/>
    <lineage>
        <taxon>Eukaryota</taxon>
        <taxon>Viridiplantae</taxon>
        <taxon>Chlorophyta</taxon>
        <taxon>Pyramimonadophyceae</taxon>
        <taxon>Pyramimonadales</taxon>
        <taxon>Pyramimonadaceae</taxon>
        <taxon>Cymbomonas</taxon>
    </lineage>
</organism>
<proteinExistence type="inferred from homology"/>
<evidence type="ECO:0000256" key="6">
    <source>
        <dbReference type="ARBA" id="ARBA00022759"/>
    </source>
</evidence>
<evidence type="ECO:0000256" key="3">
    <source>
        <dbReference type="ARBA" id="ARBA00011245"/>
    </source>
</evidence>
<sequence length="450" mass="49889">MVPLFTPVLHLSFSTGNNSLLTMTWAQQVVSVETKLVSFVQYAIAKLDAAKESLEDEDPEDNYQELCTFTYGMSSHLKANATGASAELKGALTTGLLSVWNLATDQPGPDLRDGGVPGLHAALQALLEGDGALASHAEGAAKAEEEHAAAADSEAAHAAKPDNLSEMSIQDAVTYMWDELDKGNRLEWGADGFSLDLQSKGSYNANSDRCPDPLFTTVNGDHHFWKSRVTRAFISLLDNYTRETGTADKVGQTEKREMSEFLDALCSTPVIRFVFEFLRVHGKDPRCKKLRSVTDFQNLLFDLWMAPYRRYRANDSSGFEHVFVGEEKRGAITGFHNWLQFYLEEKKGKINYLGWSGKQDRDWSDDCNIVSVKFQWDDNDSEVEVKPISTILCGSTIEFEIGALTLCFLGGEQDGDNPLRLGNENVKVTCHSQRVSHGGNKIGTAFFELR</sequence>
<evidence type="ECO:0000256" key="8">
    <source>
        <dbReference type="ARBA" id="ARBA00022884"/>
    </source>
</evidence>
<evidence type="ECO:0000256" key="7">
    <source>
        <dbReference type="ARBA" id="ARBA00022801"/>
    </source>
</evidence>
<evidence type="ECO:0000256" key="9">
    <source>
        <dbReference type="ARBA" id="ARBA00023211"/>
    </source>
</evidence>
<comment type="similarity">
    <text evidence="2">Belongs to the ENDOU family.</text>
</comment>
<dbReference type="GO" id="GO:0016829">
    <property type="term" value="F:lyase activity"/>
    <property type="evidence" value="ECO:0007669"/>
    <property type="project" value="UniProtKB-KW"/>
</dbReference>
<keyword evidence="6" id="KW-0255">Endonuclease</keyword>
<evidence type="ECO:0000256" key="11">
    <source>
        <dbReference type="SAM" id="MobiDB-lite"/>
    </source>
</evidence>
<dbReference type="Proteomes" id="UP001190700">
    <property type="component" value="Unassembled WGS sequence"/>
</dbReference>
<evidence type="ECO:0000256" key="10">
    <source>
        <dbReference type="ARBA" id="ARBA00023239"/>
    </source>
</evidence>
<evidence type="ECO:0000259" key="12">
    <source>
        <dbReference type="PROSITE" id="PS51959"/>
    </source>
</evidence>
<comment type="cofactor">
    <cofactor evidence="1">
        <name>Mn(2+)</name>
        <dbReference type="ChEBI" id="CHEBI:29035"/>
    </cofactor>
</comment>
<evidence type="ECO:0000256" key="2">
    <source>
        <dbReference type="ARBA" id="ARBA00010168"/>
    </source>
</evidence>
<dbReference type="GO" id="GO:0003723">
    <property type="term" value="F:RNA binding"/>
    <property type="evidence" value="ECO:0007669"/>
    <property type="project" value="UniProtKB-KW"/>
</dbReference>
<reference evidence="13 14" key="1">
    <citation type="journal article" date="2015" name="Genome Biol. Evol.">
        <title>Comparative Genomics of a Bacterivorous Green Alga Reveals Evolutionary Causalities and Consequences of Phago-Mixotrophic Mode of Nutrition.</title>
        <authorList>
            <person name="Burns J.A."/>
            <person name="Paasch A."/>
            <person name="Narechania A."/>
            <person name="Kim E."/>
        </authorList>
    </citation>
    <scope>NUCLEOTIDE SEQUENCE [LARGE SCALE GENOMIC DNA]</scope>
    <source>
        <strain evidence="13 14">PLY_AMNH</strain>
    </source>
</reference>
<dbReference type="AlphaFoldDB" id="A0AAE0L1Z8"/>
<evidence type="ECO:0000313" key="13">
    <source>
        <dbReference type="EMBL" id="KAK3269176.1"/>
    </source>
</evidence>
<dbReference type="InterPro" id="IPR037227">
    <property type="entry name" value="EndoU-like"/>
</dbReference>
<evidence type="ECO:0000256" key="1">
    <source>
        <dbReference type="ARBA" id="ARBA00001936"/>
    </source>
</evidence>
<keyword evidence="4" id="KW-0540">Nuclease</keyword>
<keyword evidence="8" id="KW-0694">RNA-binding</keyword>
<dbReference type="SUPFAM" id="SSF142877">
    <property type="entry name" value="EndoU-like"/>
    <property type="match status" value="1"/>
</dbReference>
<comment type="subunit">
    <text evidence="3">Monomer.</text>
</comment>
<dbReference type="PANTHER" id="PTHR12439:SF11">
    <property type="entry name" value="URIDYLATE-SPECIFIC ENDORIBONUCLEASE"/>
    <property type="match status" value="1"/>
</dbReference>
<protein>
    <recommendedName>
        <fullName evidence="12">EndoU domain-containing protein</fullName>
    </recommendedName>
</protein>
<keyword evidence="10" id="KW-0456">Lyase</keyword>
<accession>A0AAE0L1Z8</accession>
<dbReference type="GO" id="GO:0004521">
    <property type="term" value="F:RNA endonuclease activity"/>
    <property type="evidence" value="ECO:0007669"/>
    <property type="project" value="InterPro"/>
</dbReference>
<evidence type="ECO:0000256" key="4">
    <source>
        <dbReference type="ARBA" id="ARBA00022722"/>
    </source>
</evidence>
<evidence type="ECO:0000313" key="14">
    <source>
        <dbReference type="Proteomes" id="UP001190700"/>
    </source>
</evidence>